<keyword evidence="4" id="KW-1185">Reference proteome</keyword>
<name>A0A8C2UI28_CHILA</name>
<dbReference type="Proteomes" id="UP000694398">
    <property type="component" value="Unassembled WGS sequence"/>
</dbReference>
<reference evidence="3" key="1">
    <citation type="submission" date="2025-05" db="UniProtKB">
        <authorList>
            <consortium name="Ensembl"/>
        </authorList>
    </citation>
    <scope>IDENTIFICATION</scope>
</reference>
<accession>A0A8C2UI28</accession>
<dbReference type="Ensembl" id="ENSCLAT00000000324.1">
    <property type="protein sequence ID" value="ENSCLAP00000000296.1"/>
    <property type="gene ID" value="ENSCLAG00000000262.1"/>
</dbReference>
<feature type="transmembrane region" description="Helical" evidence="2">
    <location>
        <begin position="117"/>
        <end position="138"/>
    </location>
</feature>
<evidence type="ECO:0000256" key="2">
    <source>
        <dbReference type="SAM" id="Phobius"/>
    </source>
</evidence>
<dbReference type="OMA" id="QWFASPY"/>
<dbReference type="Ensembl" id="ENSCLAT00000000323.1">
    <property type="protein sequence ID" value="ENSCLAP00000000295.1"/>
    <property type="gene ID" value="ENSCLAG00000000262.1"/>
</dbReference>
<evidence type="ECO:0000313" key="4">
    <source>
        <dbReference type="Proteomes" id="UP000694398"/>
    </source>
</evidence>
<evidence type="ECO:0000313" key="3">
    <source>
        <dbReference type="Ensembl" id="ENSCLAP00000000295.1"/>
    </source>
</evidence>
<gene>
    <name evidence="3" type="primary">TMEM31</name>
</gene>
<keyword evidence="2" id="KW-1133">Transmembrane helix</keyword>
<sequence>MGLSNKNEEEQQPTRNNSDVPNEEQETQQPEEHTPVGQRTRRADTQPSRCRLPSRRTPAMFINRAVSLLGVLPWPIEWISSPYQLPAVFQFYPGAFAALKEAFQDLSQYLRAQIMKIGLPFILQFSALSALHFCLPFLPVLLFLSSFILVEFLLLPLILIILFILVFF</sequence>
<evidence type="ECO:0000256" key="1">
    <source>
        <dbReference type="SAM" id="MobiDB-lite"/>
    </source>
</evidence>
<feature type="transmembrane region" description="Helical" evidence="2">
    <location>
        <begin position="144"/>
        <end position="167"/>
    </location>
</feature>
<proteinExistence type="predicted"/>
<dbReference type="AlphaFoldDB" id="A0A8C2UI28"/>
<organism evidence="3 4">
    <name type="scientific">Chinchilla lanigera</name>
    <name type="common">Long-tailed chinchilla</name>
    <name type="synonym">Chinchilla villidera</name>
    <dbReference type="NCBI Taxonomy" id="34839"/>
    <lineage>
        <taxon>Eukaryota</taxon>
        <taxon>Metazoa</taxon>
        <taxon>Chordata</taxon>
        <taxon>Craniata</taxon>
        <taxon>Vertebrata</taxon>
        <taxon>Euteleostomi</taxon>
        <taxon>Mammalia</taxon>
        <taxon>Eutheria</taxon>
        <taxon>Euarchontoglires</taxon>
        <taxon>Glires</taxon>
        <taxon>Rodentia</taxon>
        <taxon>Hystricomorpha</taxon>
        <taxon>Chinchillidae</taxon>
        <taxon>Chinchilla</taxon>
    </lineage>
</organism>
<keyword evidence="2" id="KW-0812">Transmembrane</keyword>
<dbReference type="GeneTree" id="ENSGT00390000001638"/>
<keyword evidence="2" id="KW-0472">Membrane</keyword>
<feature type="region of interest" description="Disordered" evidence="1">
    <location>
        <begin position="1"/>
        <end position="53"/>
    </location>
</feature>
<protein>
    <submittedName>
        <fullName evidence="3">Transmembrane protein 31</fullName>
    </submittedName>
</protein>